<dbReference type="PANTHER" id="PTHR31286">
    <property type="entry name" value="GLYCINE-RICH CELL WALL STRUCTURAL PROTEIN 1.8-LIKE"/>
    <property type="match status" value="1"/>
</dbReference>
<reference evidence="2 3" key="1">
    <citation type="journal article" date="2016" name="G3 (Bethesda)">
        <title>First Draft Assembly and Annotation of the Genome of a California Endemic Oak Quercus lobata Nee (Fagaceae).</title>
        <authorList>
            <person name="Sork V.L."/>
            <person name="Fitz-Gibbon S.T."/>
            <person name="Puiu D."/>
            <person name="Crepeau M."/>
            <person name="Gugger P.F."/>
            <person name="Sherman R."/>
            <person name="Stevens K."/>
            <person name="Langley C.H."/>
            <person name="Pellegrini M."/>
            <person name="Salzberg S.L."/>
        </authorList>
    </citation>
    <scope>NUCLEOTIDE SEQUENCE [LARGE SCALE GENOMIC DNA]</scope>
    <source>
        <strain evidence="2 3">cv. SW786</strain>
    </source>
</reference>
<organism evidence="2 3">
    <name type="scientific">Quercus lobata</name>
    <name type="common">Valley oak</name>
    <dbReference type="NCBI Taxonomy" id="97700"/>
    <lineage>
        <taxon>Eukaryota</taxon>
        <taxon>Viridiplantae</taxon>
        <taxon>Streptophyta</taxon>
        <taxon>Embryophyta</taxon>
        <taxon>Tracheophyta</taxon>
        <taxon>Spermatophyta</taxon>
        <taxon>Magnoliopsida</taxon>
        <taxon>eudicotyledons</taxon>
        <taxon>Gunneridae</taxon>
        <taxon>Pentapetalae</taxon>
        <taxon>rosids</taxon>
        <taxon>fabids</taxon>
        <taxon>Fagales</taxon>
        <taxon>Fagaceae</taxon>
        <taxon>Quercus</taxon>
    </lineage>
</organism>
<feature type="region of interest" description="Disordered" evidence="1">
    <location>
        <begin position="213"/>
        <end position="232"/>
    </location>
</feature>
<dbReference type="InterPro" id="IPR040256">
    <property type="entry name" value="At4g02000-like"/>
</dbReference>
<name>A0A7N2L7F4_QUELO</name>
<dbReference type="PANTHER" id="PTHR31286:SF99">
    <property type="entry name" value="DUF4283 DOMAIN-CONTAINING PROTEIN"/>
    <property type="match status" value="1"/>
</dbReference>
<feature type="compositionally biased region" description="Low complexity" evidence="1">
    <location>
        <begin position="218"/>
        <end position="232"/>
    </location>
</feature>
<feature type="compositionally biased region" description="Low complexity" evidence="1">
    <location>
        <begin position="263"/>
        <end position="276"/>
    </location>
</feature>
<accession>A0A7N2L7F4</accession>
<sequence length="284" mass="31542">MIAIWARLSELPIEFYDNSILQQIGNQLGDLLKIDARTIDNVQGRFARLCIQVDLDSPLVSKVRIGSLAQPVQYEGYHPSTLSVDALDTKLLPAPLSSRPLPQPCRQITTGLILSCLANGERLDSFSPSRGIHQGDPYHYTYSFSAWNTWLPSSRQKNLAETGQALKNPEKVRFSRTYSSPTTYFFSQKPQRQTVPPLRRFLVTSVPTPVKRLTQANPKSFSPPIQKPSSSPSLSMSWECVAPTALVTILECPSSWTGETKELSTSSSIKSEQSSLPGRLDPYS</sequence>
<evidence type="ECO:0000313" key="2">
    <source>
        <dbReference type="EnsemblPlants" id="QL03p047695:mrna"/>
    </source>
</evidence>
<feature type="region of interest" description="Disordered" evidence="1">
    <location>
        <begin position="257"/>
        <end position="284"/>
    </location>
</feature>
<dbReference type="EnsemblPlants" id="QL03p047695:mrna">
    <property type="protein sequence ID" value="QL03p047695:mrna"/>
    <property type="gene ID" value="QL03p047695"/>
</dbReference>
<dbReference type="Proteomes" id="UP000594261">
    <property type="component" value="Chromosome 3"/>
</dbReference>
<dbReference type="Gramene" id="QL03p047695:mrna">
    <property type="protein sequence ID" value="QL03p047695:mrna"/>
    <property type="gene ID" value="QL03p047695"/>
</dbReference>
<proteinExistence type="predicted"/>
<protein>
    <recommendedName>
        <fullName evidence="4">DUF4283 domain-containing protein</fullName>
    </recommendedName>
</protein>
<evidence type="ECO:0000256" key="1">
    <source>
        <dbReference type="SAM" id="MobiDB-lite"/>
    </source>
</evidence>
<dbReference type="InParanoid" id="A0A7N2L7F4"/>
<dbReference type="EMBL" id="LRBV02000003">
    <property type="status" value="NOT_ANNOTATED_CDS"/>
    <property type="molecule type" value="Genomic_DNA"/>
</dbReference>
<keyword evidence="3" id="KW-1185">Reference proteome</keyword>
<reference evidence="2" key="2">
    <citation type="submission" date="2021-01" db="UniProtKB">
        <authorList>
            <consortium name="EnsemblPlants"/>
        </authorList>
    </citation>
    <scope>IDENTIFICATION</scope>
</reference>
<evidence type="ECO:0000313" key="3">
    <source>
        <dbReference type="Proteomes" id="UP000594261"/>
    </source>
</evidence>
<evidence type="ECO:0008006" key="4">
    <source>
        <dbReference type="Google" id="ProtNLM"/>
    </source>
</evidence>
<dbReference type="AlphaFoldDB" id="A0A7N2L7F4"/>